<dbReference type="InterPro" id="IPR027417">
    <property type="entry name" value="P-loop_NTPase"/>
</dbReference>
<dbReference type="GO" id="GO:0016887">
    <property type="term" value="F:ATP hydrolysis activity"/>
    <property type="evidence" value="ECO:0007669"/>
    <property type="project" value="InterPro"/>
</dbReference>
<feature type="domain" description="ABC transporter" evidence="4">
    <location>
        <begin position="20"/>
        <end position="273"/>
    </location>
</feature>
<feature type="domain" description="ABC transporter" evidence="4">
    <location>
        <begin position="336"/>
        <end position="553"/>
    </location>
</feature>
<evidence type="ECO:0000313" key="5">
    <source>
        <dbReference type="EMBL" id="CAB5012539.1"/>
    </source>
</evidence>
<dbReference type="Gene3D" id="3.40.50.300">
    <property type="entry name" value="P-loop containing nucleotide triphosphate hydrolases"/>
    <property type="match status" value="2"/>
</dbReference>
<dbReference type="PANTHER" id="PTHR19211:SF69">
    <property type="entry name" value="ATP-BINDING PROTEIN UUP"/>
    <property type="match status" value="1"/>
</dbReference>
<evidence type="ECO:0000256" key="1">
    <source>
        <dbReference type="ARBA" id="ARBA00022737"/>
    </source>
</evidence>
<evidence type="ECO:0000256" key="3">
    <source>
        <dbReference type="ARBA" id="ARBA00022840"/>
    </source>
</evidence>
<keyword evidence="3" id="KW-0067">ATP-binding</keyword>
<sequence length="562" mass="61938">MCKKSVRTLYVSKNTPVSSIVVSELAYAPPGADQLFFDVSFGVAPGEHAAIVGANGVGKSTILRILSQVIEADDGEYTVNGNMLTMTQEVGMSNPNDTLREMLVEVAPKHLRTAGRALIAAEKALADGTDDGMGYATALGDWGDLGGYELESDWQAAAQRSVKTPVDDFSRRLVSELSGGERKRLVLDLLLTSGADVLLLDEPDNYLDIPTRGWLEEEIKKCRSTILMVSHDRTLLERVATKIIVIEGSGCWSHGGSYVTFPDARAKRQELLGDDLKRWNDEERRLFHHMKIMKQRAAQNFKNATKANGAETRWEKFVAAGPPPPPVADQHIHVRFRGADSARRVVKFEDVSIGNLFLPFSEEVHFGERVGLIGPNGTGKTHLLNALFGKKEDLSGTITFGPRTSVGMFTQINDRPEFRGRTCIDIVRDKLVEEEKSMRALARYGLRNNARQEFQTLSGGQKARLEILSLELAGHNVLLLDEPTDNLDIESSEALERALDGFEGTVIAVSHDRTFLAQFDRFIMITDDGEVYALPDYDVAMTGLAAPEQLAQVRLAKPLTAQ</sequence>
<keyword evidence="1" id="KW-0677">Repeat</keyword>
<dbReference type="FunFam" id="3.40.50.300:FF:000011">
    <property type="entry name" value="Putative ABC transporter ATP-binding component"/>
    <property type="match status" value="1"/>
</dbReference>
<reference evidence="5" key="1">
    <citation type="submission" date="2020-05" db="EMBL/GenBank/DDBJ databases">
        <authorList>
            <person name="Chiriac C."/>
            <person name="Salcher M."/>
            <person name="Ghai R."/>
            <person name="Kavagutti S V."/>
        </authorList>
    </citation>
    <scope>NUCLEOTIDE SEQUENCE</scope>
</reference>
<dbReference type="InterPro" id="IPR050611">
    <property type="entry name" value="ABCF"/>
</dbReference>
<proteinExistence type="predicted"/>
<evidence type="ECO:0000256" key="2">
    <source>
        <dbReference type="ARBA" id="ARBA00022741"/>
    </source>
</evidence>
<dbReference type="SMART" id="SM00382">
    <property type="entry name" value="AAA"/>
    <property type="match status" value="2"/>
</dbReference>
<dbReference type="EMBL" id="CAFBPN010000010">
    <property type="protein sequence ID" value="CAB5012539.1"/>
    <property type="molecule type" value="Genomic_DNA"/>
</dbReference>
<keyword evidence="2" id="KW-0547">Nucleotide-binding</keyword>
<accession>A0A6J7Q8K6</accession>
<dbReference type="AlphaFoldDB" id="A0A6J7Q8K6"/>
<dbReference type="Pfam" id="PF00005">
    <property type="entry name" value="ABC_tran"/>
    <property type="match status" value="2"/>
</dbReference>
<name>A0A6J7Q8K6_9ZZZZ</name>
<dbReference type="CDD" id="cd03221">
    <property type="entry name" value="ABCF_EF-3"/>
    <property type="match status" value="2"/>
</dbReference>
<evidence type="ECO:0000259" key="4">
    <source>
        <dbReference type="PROSITE" id="PS50893"/>
    </source>
</evidence>
<dbReference type="SUPFAM" id="SSF52540">
    <property type="entry name" value="P-loop containing nucleoside triphosphate hydrolases"/>
    <property type="match status" value="2"/>
</dbReference>
<dbReference type="PANTHER" id="PTHR19211">
    <property type="entry name" value="ATP-BINDING TRANSPORT PROTEIN-RELATED"/>
    <property type="match status" value="1"/>
</dbReference>
<dbReference type="InterPro" id="IPR003439">
    <property type="entry name" value="ABC_transporter-like_ATP-bd"/>
</dbReference>
<dbReference type="GO" id="GO:0005524">
    <property type="term" value="F:ATP binding"/>
    <property type="evidence" value="ECO:0007669"/>
    <property type="project" value="UniProtKB-KW"/>
</dbReference>
<gene>
    <name evidence="5" type="ORF">UFOPK4098_00375</name>
</gene>
<protein>
    <submittedName>
        <fullName evidence="5">Unannotated protein</fullName>
    </submittedName>
</protein>
<dbReference type="InterPro" id="IPR003593">
    <property type="entry name" value="AAA+_ATPase"/>
</dbReference>
<organism evidence="5">
    <name type="scientific">freshwater metagenome</name>
    <dbReference type="NCBI Taxonomy" id="449393"/>
    <lineage>
        <taxon>unclassified sequences</taxon>
        <taxon>metagenomes</taxon>
        <taxon>ecological metagenomes</taxon>
    </lineage>
</organism>
<dbReference type="PROSITE" id="PS50893">
    <property type="entry name" value="ABC_TRANSPORTER_2"/>
    <property type="match status" value="2"/>
</dbReference>